<dbReference type="Gene3D" id="1.10.10.10">
    <property type="entry name" value="Winged helix-like DNA-binding domain superfamily/Winged helix DNA-binding domain"/>
    <property type="match status" value="1"/>
</dbReference>
<dbReference type="InterPro" id="IPR058922">
    <property type="entry name" value="WHD_DRP"/>
</dbReference>
<dbReference type="InterPro" id="IPR032675">
    <property type="entry name" value="LRR_dom_sf"/>
</dbReference>
<dbReference type="Pfam" id="PF23559">
    <property type="entry name" value="WHD_DRP"/>
    <property type="match status" value="1"/>
</dbReference>
<feature type="domain" description="Disease resistance protein winged helix" evidence="7">
    <location>
        <begin position="427"/>
        <end position="501"/>
    </location>
</feature>
<dbReference type="Gene3D" id="1.20.5.4130">
    <property type="match status" value="1"/>
</dbReference>
<evidence type="ECO:0000256" key="3">
    <source>
        <dbReference type="ARBA" id="ARBA00022821"/>
    </source>
</evidence>
<dbReference type="RefSeq" id="XP_060670653.1">
    <property type="nucleotide sequence ID" value="XM_060814670.1"/>
</dbReference>
<evidence type="ECO:0000313" key="9">
    <source>
        <dbReference type="Proteomes" id="UP001652623"/>
    </source>
</evidence>
<evidence type="ECO:0000313" key="15">
    <source>
        <dbReference type="RefSeq" id="XP_060670657.1"/>
    </source>
</evidence>
<organism evidence="9 11">
    <name type="scientific">Ziziphus jujuba</name>
    <name type="common">Chinese jujube</name>
    <name type="synonym">Ziziphus sativa</name>
    <dbReference type="NCBI Taxonomy" id="326968"/>
    <lineage>
        <taxon>Eukaryota</taxon>
        <taxon>Viridiplantae</taxon>
        <taxon>Streptophyta</taxon>
        <taxon>Embryophyta</taxon>
        <taxon>Tracheophyta</taxon>
        <taxon>Spermatophyta</taxon>
        <taxon>Magnoliopsida</taxon>
        <taxon>eudicotyledons</taxon>
        <taxon>Gunneridae</taxon>
        <taxon>Pentapetalae</taxon>
        <taxon>rosids</taxon>
        <taxon>fabids</taxon>
        <taxon>Rosales</taxon>
        <taxon>Rhamnaceae</taxon>
        <taxon>Paliureae</taxon>
        <taxon>Ziziphus</taxon>
    </lineage>
</organism>
<dbReference type="RefSeq" id="XP_060670652.1">
    <property type="nucleotide sequence ID" value="XM_060814669.1"/>
</dbReference>
<dbReference type="PRINTS" id="PR00364">
    <property type="entry name" value="DISEASERSIST"/>
</dbReference>
<evidence type="ECO:0000259" key="6">
    <source>
        <dbReference type="Pfam" id="PF18052"/>
    </source>
</evidence>
<dbReference type="Gene3D" id="1.10.8.430">
    <property type="entry name" value="Helical domain of apoptotic protease-activating factors"/>
    <property type="match status" value="1"/>
</dbReference>
<dbReference type="InterPro" id="IPR036388">
    <property type="entry name" value="WH-like_DNA-bd_sf"/>
</dbReference>
<gene>
    <name evidence="10 11 12 13 14 15" type="primary">LOC132800596</name>
</gene>
<feature type="domain" description="NB-ARC" evidence="5">
    <location>
        <begin position="174"/>
        <end position="343"/>
    </location>
</feature>
<proteinExistence type="predicted"/>
<dbReference type="RefSeq" id="XP_060670656.1">
    <property type="nucleotide sequence ID" value="XM_060814673.1"/>
</dbReference>
<accession>A0ABM4A1R0</accession>
<evidence type="ECO:0000313" key="14">
    <source>
        <dbReference type="RefSeq" id="XP_060670656.1"/>
    </source>
</evidence>
<dbReference type="RefSeq" id="XP_060670657.1">
    <property type="nucleotide sequence ID" value="XM_060814674.1"/>
</dbReference>
<sequence>MAADIILSSIAKIIIEELRKVAVKQIASLWGVDDDLQQLEGTISIINSVLADAERKQVQNQQIKTWLERLEDAVYEVDDLVDKISTEALQQQVMTGNIMAKQVRIFCSTSNQFAFRYKMGQKIRFLRRKLDKIADDRMKFHLETGLPLDTHVVTVEPEEHSYERKENVIGRDYEQTEIIKRLFDMNNEENLAVIPIVGVGGLGKTTLARLVYNDAEVRKHFELVMWVNVPKVFDVKLVVKEIMKPEVRDEKTMDELQQDLRLKIGGKQFLLVLDDVWDIDSREKWLKLEELLKDGANRSRIIVTTRDKKIAHVINGREERTYNLGILNDEMAWCLFTKLAFVHRQEPNDPNLVGIGKDIVKKCGGIPLVIRTIASMLYCKNFEEWSSFKGMELSAIDEYDKNIIPILKLSYDHLPSYLKHCFGYCSLFPKNYVFDVEILINLWMAQGFIKLSNDHNQSLEDSGYQHFKNLLYRSFFEVVEIDYHSSKVIKCKMHDCMHDLATLVMGTKGVVLSSDDEKTDERTRHVAFNDFYLGSLQQVQALLVNTKRIRTIFKRDRYYDLSYRVLEESILKCKFLRTLDLQYSSLKRLPASIDKLKHLRYLDLSRNDMKALPNSITRLQNLQTLNVSYCQNLQEIPSGITKMFNLRHLHIESYSGTTLHGMPGGLDQLTNLQRLSLLPQGDLWNQWIPLNNESFILHHISNWKTLDMRGIDDLQHLPDGLKSFTCLQKLRIERCLKLESLSPGLNHLTSLLNLSIKGCPELESIFPSLYHLTSLQRLEIGFCDKLEMSNGGSDATIQWQRFESLSVLILKGLSKLVALSQWLQQLTSLQEIQIIDCPKLKLLPEWIGSLETLEIRECPILLERCRDDIGDYWPLICNINQLILSPVGREAEFSREGVDLQGYQSIPMNSESFFYHLSNLKFLNICYNGDLQHLPDGLKRLTSLETLDIGYCSKLQSLSPGLYHLTSLKRLYIFGIARR</sequence>
<dbReference type="CDD" id="cd14798">
    <property type="entry name" value="RX-CC_like"/>
    <property type="match status" value="1"/>
</dbReference>
<evidence type="ECO:0000256" key="1">
    <source>
        <dbReference type="ARBA" id="ARBA00022737"/>
    </source>
</evidence>
<dbReference type="InterPro" id="IPR055414">
    <property type="entry name" value="LRR_R13L4/SHOC2-like"/>
</dbReference>
<evidence type="ECO:0000256" key="4">
    <source>
        <dbReference type="ARBA" id="ARBA00022840"/>
    </source>
</evidence>
<evidence type="ECO:0000256" key="2">
    <source>
        <dbReference type="ARBA" id="ARBA00022741"/>
    </source>
</evidence>
<protein>
    <submittedName>
        <fullName evidence="10 11">Disease resistance protein RGA3</fullName>
    </submittedName>
</protein>
<dbReference type="InterPro" id="IPR027417">
    <property type="entry name" value="P-loop_NTPase"/>
</dbReference>
<keyword evidence="1" id="KW-0677">Repeat</keyword>
<dbReference type="RefSeq" id="XP_060670655.1">
    <property type="nucleotide sequence ID" value="XM_060814672.1"/>
</dbReference>
<dbReference type="InterPro" id="IPR038005">
    <property type="entry name" value="RX-like_CC"/>
</dbReference>
<dbReference type="InterPro" id="IPR042197">
    <property type="entry name" value="Apaf_helical"/>
</dbReference>
<dbReference type="InterPro" id="IPR041118">
    <property type="entry name" value="Rx_N"/>
</dbReference>
<feature type="domain" description="Disease resistance N-terminal" evidence="6">
    <location>
        <begin position="13"/>
        <end position="97"/>
    </location>
</feature>
<reference evidence="9 10" key="1">
    <citation type="submission" date="2025-05" db="UniProtKB">
        <authorList>
            <consortium name="RefSeq"/>
        </authorList>
    </citation>
    <scope>NUCLEOTIDE SEQUENCE [LARGE SCALE GENOMIC DNA]</scope>
    <source>
        <tissue evidence="10 11">Seedling</tissue>
    </source>
</reference>
<dbReference type="SUPFAM" id="SSF52540">
    <property type="entry name" value="P-loop containing nucleoside triphosphate hydrolases"/>
    <property type="match status" value="1"/>
</dbReference>
<dbReference type="Pfam" id="PF18052">
    <property type="entry name" value="Rx_N"/>
    <property type="match status" value="1"/>
</dbReference>
<keyword evidence="3" id="KW-0611">Plant defense</keyword>
<keyword evidence="4" id="KW-0067">ATP-binding</keyword>
<dbReference type="GeneID" id="132800596"/>
<dbReference type="SUPFAM" id="SSF52058">
    <property type="entry name" value="L domain-like"/>
    <property type="match status" value="2"/>
</dbReference>
<dbReference type="Pfam" id="PF00931">
    <property type="entry name" value="NB-ARC"/>
    <property type="match status" value="1"/>
</dbReference>
<dbReference type="PANTHER" id="PTHR36766:SF38">
    <property type="entry name" value="DISEASE RESISTANCE PROTEIN RGA3"/>
    <property type="match status" value="1"/>
</dbReference>
<dbReference type="Gene3D" id="3.40.50.300">
    <property type="entry name" value="P-loop containing nucleotide triphosphate hydrolases"/>
    <property type="match status" value="1"/>
</dbReference>
<keyword evidence="9" id="KW-1185">Reference proteome</keyword>
<evidence type="ECO:0000313" key="12">
    <source>
        <dbReference type="RefSeq" id="XP_060670654.1"/>
    </source>
</evidence>
<evidence type="ECO:0000313" key="10">
    <source>
        <dbReference type="RefSeq" id="XP_060670652.1"/>
    </source>
</evidence>
<evidence type="ECO:0000313" key="13">
    <source>
        <dbReference type="RefSeq" id="XP_060670655.1"/>
    </source>
</evidence>
<dbReference type="Proteomes" id="UP001652623">
    <property type="component" value="Chromosome 2"/>
</dbReference>
<evidence type="ECO:0000259" key="8">
    <source>
        <dbReference type="Pfam" id="PF23598"/>
    </source>
</evidence>
<name>A0ABM4A1R0_ZIZJJ</name>
<feature type="domain" description="Disease resistance R13L4/SHOC-2-like LRR" evidence="8">
    <location>
        <begin position="569"/>
        <end position="679"/>
    </location>
</feature>
<dbReference type="PANTHER" id="PTHR36766">
    <property type="entry name" value="PLANT BROAD-SPECTRUM MILDEW RESISTANCE PROTEIN RPW8"/>
    <property type="match status" value="1"/>
</dbReference>
<keyword evidence="2" id="KW-0547">Nucleotide-binding</keyword>
<dbReference type="Gene3D" id="3.80.10.10">
    <property type="entry name" value="Ribonuclease Inhibitor"/>
    <property type="match status" value="3"/>
</dbReference>
<dbReference type="Pfam" id="PF23598">
    <property type="entry name" value="LRR_14"/>
    <property type="match status" value="1"/>
</dbReference>
<evidence type="ECO:0000259" key="7">
    <source>
        <dbReference type="Pfam" id="PF23559"/>
    </source>
</evidence>
<dbReference type="RefSeq" id="XP_060670654.1">
    <property type="nucleotide sequence ID" value="XM_060814671.1"/>
</dbReference>
<evidence type="ECO:0000313" key="11">
    <source>
        <dbReference type="RefSeq" id="XP_060670653.1"/>
    </source>
</evidence>
<evidence type="ECO:0000259" key="5">
    <source>
        <dbReference type="Pfam" id="PF00931"/>
    </source>
</evidence>
<dbReference type="InterPro" id="IPR002182">
    <property type="entry name" value="NB-ARC"/>
</dbReference>